<dbReference type="InterPro" id="IPR001534">
    <property type="entry name" value="Transthyretin-like"/>
</dbReference>
<evidence type="ECO:0000313" key="3">
    <source>
        <dbReference type="WBParaSite" id="SVE_0580100.1"/>
    </source>
</evidence>
<dbReference type="GO" id="GO:0009986">
    <property type="term" value="C:cell surface"/>
    <property type="evidence" value="ECO:0007669"/>
    <property type="project" value="InterPro"/>
</dbReference>
<dbReference type="Proteomes" id="UP000035680">
    <property type="component" value="Unassembled WGS sequence"/>
</dbReference>
<name>A0A0K0FAE7_STRVS</name>
<evidence type="ECO:0000313" key="2">
    <source>
        <dbReference type="Proteomes" id="UP000035680"/>
    </source>
</evidence>
<keyword evidence="1" id="KW-0732">Signal</keyword>
<protein>
    <submittedName>
        <fullName evidence="3">Uncharacterized protein</fullName>
    </submittedName>
</protein>
<keyword evidence="2" id="KW-1185">Reference proteome</keyword>
<reference evidence="2" key="1">
    <citation type="submission" date="2014-07" db="EMBL/GenBank/DDBJ databases">
        <authorList>
            <person name="Martin A.A"/>
            <person name="De Silva N."/>
        </authorList>
    </citation>
    <scope>NUCLEOTIDE SEQUENCE</scope>
</reference>
<evidence type="ECO:0000256" key="1">
    <source>
        <dbReference type="SAM" id="SignalP"/>
    </source>
</evidence>
<feature type="chain" id="PRO_5005329393" evidence="1">
    <location>
        <begin position="23"/>
        <end position="160"/>
    </location>
</feature>
<sequence length="160" mass="18664">MILKNILSFLFIFLLNKIRVETYHINHKLIAVGLIDCKKLPAKNIHVTICQKNLIGGCSVLARVSSFCQGNFQISGNKNIFYSDKAYVVLSYMITKNNGINCNFRSTFPIPKMYLKYHENSRNFFSMGIINMRTIPFQQEKCMTSRKMSIFRRSSRFKRN</sequence>
<accession>A0A0K0FAE7</accession>
<reference evidence="3" key="2">
    <citation type="submission" date="2015-08" db="UniProtKB">
        <authorList>
            <consortium name="WormBaseParasite"/>
        </authorList>
    </citation>
    <scope>IDENTIFICATION</scope>
</reference>
<organism evidence="2 3">
    <name type="scientific">Strongyloides venezuelensis</name>
    <name type="common">Threadworm</name>
    <dbReference type="NCBI Taxonomy" id="75913"/>
    <lineage>
        <taxon>Eukaryota</taxon>
        <taxon>Metazoa</taxon>
        <taxon>Ecdysozoa</taxon>
        <taxon>Nematoda</taxon>
        <taxon>Chromadorea</taxon>
        <taxon>Rhabditida</taxon>
        <taxon>Tylenchina</taxon>
        <taxon>Panagrolaimomorpha</taxon>
        <taxon>Strongyloidoidea</taxon>
        <taxon>Strongyloididae</taxon>
        <taxon>Strongyloides</taxon>
    </lineage>
</organism>
<feature type="signal peptide" evidence="1">
    <location>
        <begin position="1"/>
        <end position="22"/>
    </location>
</feature>
<dbReference type="Pfam" id="PF01060">
    <property type="entry name" value="TTR-52"/>
    <property type="match status" value="1"/>
</dbReference>
<proteinExistence type="predicted"/>
<dbReference type="AlphaFoldDB" id="A0A0K0FAE7"/>
<dbReference type="WBParaSite" id="SVE_0580100.1">
    <property type="protein sequence ID" value="SVE_0580100.1"/>
    <property type="gene ID" value="SVE_0580100"/>
</dbReference>